<proteinExistence type="predicted"/>
<dbReference type="Pfam" id="PF08284">
    <property type="entry name" value="RVP_2"/>
    <property type="match status" value="1"/>
</dbReference>
<evidence type="ECO:0000313" key="2">
    <source>
        <dbReference type="Proteomes" id="UP001604336"/>
    </source>
</evidence>
<gene>
    <name evidence="1" type="ORF">Adt_21447</name>
</gene>
<reference evidence="2" key="1">
    <citation type="submission" date="2024-07" db="EMBL/GenBank/DDBJ databases">
        <title>Two chromosome-level genome assemblies of Korean endemic species Abeliophyllum distichum and Forsythia ovata (Oleaceae).</title>
        <authorList>
            <person name="Jang H."/>
        </authorList>
    </citation>
    <scope>NUCLEOTIDE SEQUENCE [LARGE SCALE GENOMIC DNA]</scope>
</reference>
<name>A0ABD1SZL9_9LAMI</name>
<dbReference type="SUPFAM" id="SSF50630">
    <property type="entry name" value="Acid proteases"/>
    <property type="match status" value="1"/>
</dbReference>
<dbReference type="AlphaFoldDB" id="A0ABD1SZL9"/>
<dbReference type="Gene3D" id="2.40.70.10">
    <property type="entry name" value="Acid Proteases"/>
    <property type="match status" value="1"/>
</dbReference>
<comment type="caution">
    <text evidence="1">The sequence shown here is derived from an EMBL/GenBank/DDBJ whole genome shotgun (WGS) entry which is preliminary data.</text>
</comment>
<dbReference type="EMBL" id="JBFOLK010000006">
    <property type="protein sequence ID" value="KAL2505826.1"/>
    <property type="molecule type" value="Genomic_DNA"/>
</dbReference>
<accession>A0ABD1SZL9</accession>
<dbReference type="Proteomes" id="UP001604336">
    <property type="component" value="Unassembled WGS sequence"/>
</dbReference>
<organism evidence="1 2">
    <name type="scientific">Abeliophyllum distichum</name>
    <dbReference type="NCBI Taxonomy" id="126358"/>
    <lineage>
        <taxon>Eukaryota</taxon>
        <taxon>Viridiplantae</taxon>
        <taxon>Streptophyta</taxon>
        <taxon>Embryophyta</taxon>
        <taxon>Tracheophyta</taxon>
        <taxon>Spermatophyta</taxon>
        <taxon>Magnoliopsida</taxon>
        <taxon>eudicotyledons</taxon>
        <taxon>Gunneridae</taxon>
        <taxon>Pentapetalae</taxon>
        <taxon>asterids</taxon>
        <taxon>lamiids</taxon>
        <taxon>Lamiales</taxon>
        <taxon>Oleaceae</taxon>
        <taxon>Forsythieae</taxon>
        <taxon>Abeliophyllum</taxon>
    </lineage>
</organism>
<protein>
    <submittedName>
        <fullName evidence="1">Uncharacterized protein</fullName>
    </submittedName>
</protein>
<evidence type="ECO:0000313" key="1">
    <source>
        <dbReference type="EMBL" id="KAL2505826.1"/>
    </source>
</evidence>
<dbReference type="InterPro" id="IPR021109">
    <property type="entry name" value="Peptidase_aspartic_dom_sf"/>
</dbReference>
<keyword evidence="2" id="KW-1185">Reference proteome</keyword>
<dbReference type="CDD" id="cd00303">
    <property type="entry name" value="retropepsin_like"/>
    <property type="match status" value="1"/>
</dbReference>
<sequence length="246" mass="27911">METQQEAIEDHHRKIEKDISDLGLAYSTLFGKIDSSYKTLKNMCYKQDRMDELMQDMNSKYESIVAIIPGRIKDNQISTLIDNGSTHSFINERLVKSLGYTCDLSKPLVVTMANGQKLESGSVCPPLIWQMQGMEFQYKLRSLKLGGSDMVLEVNWLSQFEPLTFDFIQGHISFVNEGIDVTLSSEFTTSEFKMITGPQMNSLIVQQAYGIIGQLCAIAEQEVMNTYEKDNMVDEKIQSLIIDPTF</sequence>